<dbReference type="HOGENOM" id="CLU_1029027_0_0_2"/>
<dbReference type="STRING" id="273075.gene:9572530"/>
<dbReference type="Gene3D" id="3.40.50.12370">
    <property type="match status" value="1"/>
</dbReference>
<organism evidence="2 3">
    <name type="scientific">Thermoplasma acidophilum (strain ATCC 25905 / DSM 1728 / JCM 9062 / NBRC 15155 / AMRC-C165)</name>
    <dbReference type="NCBI Taxonomy" id="273075"/>
    <lineage>
        <taxon>Archaea</taxon>
        <taxon>Methanobacteriati</taxon>
        <taxon>Thermoplasmatota</taxon>
        <taxon>Thermoplasmata</taxon>
        <taxon>Thermoplasmatales</taxon>
        <taxon>Thermoplasmataceae</taxon>
        <taxon>Thermoplasma</taxon>
    </lineage>
</organism>
<feature type="domain" description="UspA" evidence="1">
    <location>
        <begin position="13"/>
        <end position="138"/>
    </location>
</feature>
<evidence type="ECO:0000313" key="2">
    <source>
        <dbReference type="EMBL" id="CAC12428.1"/>
    </source>
</evidence>
<reference evidence="2 3" key="1">
    <citation type="journal article" date="2000" name="Nature">
        <title>The genome sequence of the thermoacidophilic scavenger Thermoplasma acidophilum.</title>
        <authorList>
            <person name="Ruepp A."/>
            <person name="Graml W."/>
            <person name="Santos-Martinez M.L."/>
            <person name="Koretke K.K."/>
            <person name="Volker C."/>
            <person name="Mewes H.W."/>
            <person name="Frishman D."/>
            <person name="Stocker S."/>
            <person name="Lupas A.N."/>
            <person name="Baumeister W."/>
        </authorList>
    </citation>
    <scope>NUCLEOTIDE SEQUENCE [LARGE SCALE GENOMIC DNA]</scope>
    <source>
        <strain evidence="3">ATCC 25905 / DSM 1728 / JCM 9062 / NBRC 15155 / AMRC-C165</strain>
    </source>
</reference>
<dbReference type="Pfam" id="PF00582">
    <property type="entry name" value="Usp"/>
    <property type="match status" value="1"/>
</dbReference>
<dbReference type="SUPFAM" id="SSF52402">
    <property type="entry name" value="Adenine nucleotide alpha hydrolases-like"/>
    <property type="match status" value="1"/>
</dbReference>
<dbReference type="InParanoid" id="Q9HIM9"/>
<dbReference type="PaxDb" id="273075-Ta1307"/>
<gene>
    <name evidence="2" type="ordered locus">Ta1307</name>
</gene>
<keyword evidence="3" id="KW-1185">Reference proteome</keyword>
<name>Q9HIM9_THEAC</name>
<dbReference type="EnsemblBacteria" id="CAC12428">
    <property type="protein sequence ID" value="CAC12428"/>
    <property type="gene ID" value="CAC12428"/>
</dbReference>
<dbReference type="Proteomes" id="UP000001024">
    <property type="component" value="Chromosome"/>
</dbReference>
<accession>Q9HIM9</accession>
<dbReference type="AlphaFoldDB" id="Q9HIM9"/>
<dbReference type="EMBL" id="AL445067">
    <property type="protein sequence ID" value="CAC12428.1"/>
    <property type="molecule type" value="Genomic_DNA"/>
</dbReference>
<evidence type="ECO:0000313" key="3">
    <source>
        <dbReference type="Proteomes" id="UP000001024"/>
    </source>
</evidence>
<evidence type="ECO:0000259" key="1">
    <source>
        <dbReference type="Pfam" id="PF00582"/>
    </source>
</evidence>
<dbReference type="eggNOG" id="arCOG00449">
    <property type="taxonomic scope" value="Archaea"/>
</dbReference>
<sequence>MMFEIPRPYLIKFDRIAVPMAEGRSSRRVLHIAFAFASAMGSEITAITVRDQAKDITWTNKITVVTNAYKEGLSQNIKVVPKILTSSDVKSALVEELNRHSYDIVIIASEKRSIITRITSGPVSNYVIKKSNIPTALVSVKTQTFPYKTIYIPLSESVNTRGSVAFGLFLKKVTGAKVIFSDLRAFDQNPTHKFSYVFDYMNEIIENFGGDITVRKGGTSSDLKESILSEASNADADALVLGVRSGPNGKIRVSSEIKDLMKTGEFDSILFKK</sequence>
<dbReference type="InterPro" id="IPR006016">
    <property type="entry name" value="UspA"/>
</dbReference>
<dbReference type="CDD" id="cd00293">
    <property type="entry name" value="USP-like"/>
    <property type="match status" value="1"/>
</dbReference>
<protein>
    <recommendedName>
        <fullName evidence="1">UspA domain-containing protein</fullName>
    </recommendedName>
</protein>
<dbReference type="KEGG" id="tac:Ta1307"/>
<proteinExistence type="predicted"/>